<organism evidence="2 3">
    <name type="scientific">Trinickia dabaoshanensis</name>
    <dbReference type="NCBI Taxonomy" id="564714"/>
    <lineage>
        <taxon>Bacteria</taxon>
        <taxon>Pseudomonadati</taxon>
        <taxon>Pseudomonadota</taxon>
        <taxon>Betaproteobacteria</taxon>
        <taxon>Burkholderiales</taxon>
        <taxon>Burkholderiaceae</taxon>
        <taxon>Trinickia</taxon>
    </lineage>
</organism>
<evidence type="ECO:0000259" key="1">
    <source>
        <dbReference type="SMART" id="SM00905"/>
    </source>
</evidence>
<gene>
    <name evidence="2" type="ORF">C0Z18_05560</name>
</gene>
<dbReference type="SMART" id="SM00905">
    <property type="entry name" value="FolB"/>
    <property type="match status" value="1"/>
</dbReference>
<sequence>MRAKPLLQGVDRFDSDERRYLRDHRAAQLRRLLLPHPARCGRADRIVKPNEPFAVDEALWRLREPPIRGGRGWTVFVDALEVRTRVGIHAHEHEAPQPVVIDARLGYRCTPAETDTSEWIDYEGYCERLTRFLETKPHTRLLETLAVELAVLSFEQWGALDAVTLVLYKPKIRPGTQRIGIELAWTRSDYEAHRRAA</sequence>
<feature type="domain" description="Dihydroneopterin aldolase/epimerase" evidence="1">
    <location>
        <begin position="75"/>
        <end position="185"/>
    </location>
</feature>
<dbReference type="InterPro" id="IPR006157">
    <property type="entry name" value="FolB_dom"/>
</dbReference>
<reference evidence="2 3" key="1">
    <citation type="submission" date="2018-01" db="EMBL/GenBank/DDBJ databases">
        <title>Whole genome analyses suggest that Burkholderia sensu lato contains two further novel genera in the rhizoxinica-symbiotica group Mycetohabitans gen. nov., and Trinickia gen. nov.: implications for the evolution of diazotrophy and nodulation in the Burkholderiaceae.</title>
        <authorList>
            <person name="Estrada-de los Santos P."/>
            <person name="Palmer M."/>
            <person name="Chavez-Ramirez B."/>
            <person name="Beukes C."/>
            <person name="Steenkamp E.T."/>
            <person name="Hirsch A.M."/>
            <person name="Manyaka P."/>
            <person name="Maluk M."/>
            <person name="Lafos M."/>
            <person name="Crook M."/>
            <person name="Gross E."/>
            <person name="Simon M.F."/>
            <person name="Bueno dos Reis Junior F."/>
            <person name="Poole P.S."/>
            <person name="Venter S.N."/>
            <person name="James E.K."/>
        </authorList>
    </citation>
    <scope>NUCLEOTIDE SEQUENCE [LARGE SCALE GENOMIC DNA]</scope>
    <source>
        <strain evidence="2 3">GIMN1.004</strain>
    </source>
</reference>
<dbReference type="Pfam" id="PF02152">
    <property type="entry name" value="FolB"/>
    <property type="match status" value="1"/>
</dbReference>
<dbReference type="GO" id="GO:0004150">
    <property type="term" value="F:dihydroneopterin aldolase activity"/>
    <property type="evidence" value="ECO:0007669"/>
    <property type="project" value="InterPro"/>
</dbReference>
<dbReference type="EMBL" id="PNYA01000004">
    <property type="protein sequence ID" value="PMS21992.1"/>
    <property type="molecule type" value="Genomic_DNA"/>
</dbReference>
<evidence type="ECO:0000313" key="3">
    <source>
        <dbReference type="Proteomes" id="UP000235616"/>
    </source>
</evidence>
<dbReference type="SUPFAM" id="SSF55620">
    <property type="entry name" value="Tetrahydrobiopterin biosynthesis enzymes-like"/>
    <property type="match status" value="1"/>
</dbReference>
<keyword evidence="3" id="KW-1185">Reference proteome</keyword>
<dbReference type="OrthoDB" id="9025968at2"/>
<evidence type="ECO:0000313" key="2">
    <source>
        <dbReference type="EMBL" id="PMS21992.1"/>
    </source>
</evidence>
<name>A0A2N7VXV7_9BURK</name>
<dbReference type="NCBIfam" id="TIGR00526">
    <property type="entry name" value="folB_dom"/>
    <property type="match status" value="1"/>
</dbReference>
<proteinExistence type="predicted"/>
<accession>A0A2N7VXV7</accession>
<dbReference type="GO" id="GO:0006760">
    <property type="term" value="P:folic acid-containing compound metabolic process"/>
    <property type="evidence" value="ECO:0007669"/>
    <property type="project" value="InterPro"/>
</dbReference>
<dbReference type="Gene3D" id="3.30.1130.10">
    <property type="match status" value="1"/>
</dbReference>
<dbReference type="InterPro" id="IPR043133">
    <property type="entry name" value="GTP-CH-I_C/QueF"/>
</dbReference>
<comment type="caution">
    <text evidence="2">The sequence shown here is derived from an EMBL/GenBank/DDBJ whole genome shotgun (WGS) entry which is preliminary data.</text>
</comment>
<dbReference type="Proteomes" id="UP000235616">
    <property type="component" value="Unassembled WGS sequence"/>
</dbReference>
<protein>
    <submittedName>
        <fullName evidence="2">Diguanylate cyclase</fullName>
    </submittedName>
</protein>
<dbReference type="AlphaFoldDB" id="A0A2N7VXV7"/>